<feature type="region of interest" description="Disordered" evidence="1">
    <location>
        <begin position="1010"/>
        <end position="1041"/>
    </location>
</feature>
<evidence type="ECO:0000313" key="3">
    <source>
        <dbReference type="Proteomes" id="UP001281761"/>
    </source>
</evidence>
<feature type="region of interest" description="Disordered" evidence="1">
    <location>
        <begin position="1483"/>
        <end position="1509"/>
    </location>
</feature>
<feature type="compositionally biased region" description="Polar residues" evidence="1">
    <location>
        <begin position="260"/>
        <end position="296"/>
    </location>
</feature>
<protein>
    <recommendedName>
        <fullName evidence="4">HECT-type E3 ubiquitin transferase</fullName>
    </recommendedName>
</protein>
<organism evidence="2 3">
    <name type="scientific">Blattamonas nauphoetae</name>
    <dbReference type="NCBI Taxonomy" id="2049346"/>
    <lineage>
        <taxon>Eukaryota</taxon>
        <taxon>Metamonada</taxon>
        <taxon>Preaxostyla</taxon>
        <taxon>Oxymonadida</taxon>
        <taxon>Blattamonas</taxon>
    </lineage>
</organism>
<feature type="compositionally biased region" description="Basic and acidic residues" evidence="1">
    <location>
        <begin position="858"/>
        <end position="871"/>
    </location>
</feature>
<feature type="region of interest" description="Disordered" evidence="1">
    <location>
        <begin position="221"/>
        <end position="296"/>
    </location>
</feature>
<proteinExistence type="predicted"/>
<reference evidence="2 3" key="1">
    <citation type="journal article" date="2022" name="bioRxiv">
        <title>Genomics of Preaxostyla Flagellates Illuminates Evolutionary Transitions and the Path Towards Mitochondrial Loss.</title>
        <authorList>
            <person name="Novak L.V.F."/>
            <person name="Treitli S.C."/>
            <person name="Pyrih J."/>
            <person name="Halakuc P."/>
            <person name="Pipaliya S.V."/>
            <person name="Vacek V."/>
            <person name="Brzon O."/>
            <person name="Soukal P."/>
            <person name="Eme L."/>
            <person name="Dacks J.B."/>
            <person name="Karnkowska A."/>
            <person name="Elias M."/>
            <person name="Hampl V."/>
        </authorList>
    </citation>
    <scope>NUCLEOTIDE SEQUENCE [LARGE SCALE GENOMIC DNA]</scope>
    <source>
        <strain evidence="2">NAU3</strain>
        <tissue evidence="2">Gut</tissue>
    </source>
</reference>
<feature type="region of interest" description="Disordered" evidence="1">
    <location>
        <begin position="1972"/>
        <end position="1992"/>
    </location>
</feature>
<accession>A0ABQ9XJB1</accession>
<dbReference type="Proteomes" id="UP001281761">
    <property type="component" value="Unassembled WGS sequence"/>
</dbReference>
<gene>
    <name evidence="2" type="ORF">BLNAU_14844</name>
</gene>
<evidence type="ECO:0008006" key="4">
    <source>
        <dbReference type="Google" id="ProtNLM"/>
    </source>
</evidence>
<feature type="compositionally biased region" description="Polar residues" evidence="1">
    <location>
        <begin position="522"/>
        <end position="546"/>
    </location>
</feature>
<feature type="compositionally biased region" description="Acidic residues" evidence="1">
    <location>
        <begin position="872"/>
        <end position="883"/>
    </location>
</feature>
<name>A0ABQ9XJB1_9EUKA</name>
<feature type="region of interest" description="Disordered" evidence="1">
    <location>
        <begin position="522"/>
        <end position="566"/>
    </location>
</feature>
<comment type="caution">
    <text evidence="2">The sequence shown here is derived from an EMBL/GenBank/DDBJ whole genome shotgun (WGS) entry which is preliminary data.</text>
</comment>
<dbReference type="SUPFAM" id="SSF48371">
    <property type="entry name" value="ARM repeat"/>
    <property type="match status" value="1"/>
</dbReference>
<keyword evidence="3" id="KW-1185">Reference proteome</keyword>
<feature type="region of interest" description="Disordered" evidence="1">
    <location>
        <begin position="858"/>
        <end position="889"/>
    </location>
</feature>
<evidence type="ECO:0000313" key="2">
    <source>
        <dbReference type="EMBL" id="KAK2950260.1"/>
    </source>
</evidence>
<dbReference type="InterPro" id="IPR016024">
    <property type="entry name" value="ARM-type_fold"/>
</dbReference>
<dbReference type="EMBL" id="JARBJD010000140">
    <property type="protein sequence ID" value="KAK2950260.1"/>
    <property type="molecule type" value="Genomic_DNA"/>
</dbReference>
<evidence type="ECO:0000256" key="1">
    <source>
        <dbReference type="SAM" id="MobiDB-lite"/>
    </source>
</evidence>
<sequence>MPPKPKPVFVKPKRDVLNDAVSLMKALVPLYQERKDFNTIRHYLQDLHPLLVTSSNPVFIEPEFIQEYLLASMEFSDKYKGSSRSIVLLLEIVVELTFNHEHKPFSEELVLTMARRMLFDLNVKELRSSARIAIYSLTTHIFTVYGEVLEGKVGHLIESFVTNWHFEKDEQMIRPFLIAYRAIVSNPACERAIPLQTVKLVKMVSGYFPKQNRLDMMKAEEREKMKHQKKESKHPSTDNQEDAPPEQLQNGRSPPYPRNLSESPVASNNQPPSGFQSLGATPSPAQSLTPTSHQQQNVEEDIDVLVYDCLTSHTAFYPQVIESCISTLNTSYTKTKLESYQLLRRLYRRSFESHGSSFSLKKTYKYTDSLWKAIVRDISHTLNEEIVWSGIETIQTILAALDNDSGTKSRRWEKNSQSTIRYTSSTPKVSSQSERAFISHCIESSVTELPAHLRETLSVMITFCLDGLNKSNVVNVAHALLKAISLVSPRLCKAVVGSVCVVLVPFLCKGVVWNTEIVQNEASEATNGSPTTSNDNPKDTNSSGTMFSVVTPTPSPDTPQTPASSHTTTVQFVPHTHQNEYLSMSMPLMRAQSMPLNDRTAGFSMSTKALLPAPTPPPRIASSPILQALFANTRHSQSSLLAIPSPPLSPLAMIGHPSLEHRVLAIIVDLLESLSVVNTVSSPFIPIHLPSHENGQLKRMRTTMLPFHLMHALFFTPFADSLTLVDVGDPFAIRDEDMLWRLPGSTTDIDISVLEEWAYAELNRYGLVTQQTLNQSQLIANVVNNESTGKAEKTSPPMSTTPELVQLMLQFSPVGEYIGKLDRIQPRFTRKVRREMRLKAEHLWDRYGMEIKVVEGQGLREAEEDEKRLRSDEEEEETDESESDGTRDLNQYQYNLLPVRSILNDLFSTLLQSQNEIIQPAIVSAVQSPFSEEFGRENNLTLLSALEPSVHSYVTYGKTLLVNWMRIKDEGEERDEDALSNENNQMDLQEMGKPVENYDGQSIVVKAETTPEPLKEAASPSDRHHSGKSESSNGLLKGFFDTQDSDNSDGELIIAADRAASDKPSISSSGSTSINMFQSNTELLATHLTSGSILSKQAVQLLLPYPSSVFLSSLTTARPLIKLSLNLGGNQNVEREQYPTGNCVWDEKTTQNDCGDSTILIPFLSRESVVSEERSREGREVEKVMERMMMSFSFKHRSMSMESLRHFLARKNGAAHSSASSRSFVNTRVFVPLLNHFVTSMADLFLITTDEAKMFATDAISMLEVLSEDKNKLVYTQQKSILAPGEFFSFFFTLSRAFSCAQLMSSVGLVVSIIRSDNVNEKILPRMSGFLVGLMESVNQVLDQSGPQRSNADSTLETVSDDLTQLLRFVLGEVGNTVRALMEKAKNEEMVTSVATLFACLVQLETDFADVADQTFHRQFISLFSPTSASSSLPLPIALSILSSVLPSLPFDKIGDDNTLHLLSALSSFFQTHLAPLLTTPSSHLSLTTPSPTPTPNPNPQESDSVKHYPDGTLVKHFSRAIGRFVVVLVKLGEEMGWTGFSDKMNEMINGLFQFVSHSLRSTDNEPPGISAVLSYTILFSLSSQHNSDSSDNNSQPPSHITLAHQLFGSLSASLLRSSSSPFFLMPVLSIIRSLSLILFLLRPLISAPRPSHFLPLHTVSVLLNTILEEIKTGMTSSASLPDDYLIQNSSIFVIIHGTMVSLFTSRYFSQFENSPVISFLPSSFSAILSSDPFISTMASCENSSFTKGLRTLKLRITQSKNTPGNDKVGKKGSQRERLVSSGFQREWHSAYVGGSHDWDRHESTAEEIDVPLLVSPLRLQTMFSLIVSGLYQIMNTPQRIETTSEQTLVLSLSALKMSLLHPLLSFTINSLFMARMENANQPSLVLPSCLMERLSQNVIQGRIWEVGMMEGTVNIQEKSEQKSRPVGWEENEDRSDAVLLAASRLSEREKELVFDCLPLPRKKEEPEDLAGFSIFDDDSPSTPSPAQTDDEDGFVTALEENMLWKQVNFFPHTIHLRRLTVSISLQLHPHLNQIHPNTTILFDLLVFLLRHVSENLSHLGQASWDCLVIDCLECLFVLPALSNCGTIKGTVMTLQRAGLSLARNGGSRQFRAFGDVLNRFALVAK</sequence>